<evidence type="ECO:0000256" key="3">
    <source>
        <dbReference type="SAM" id="Coils"/>
    </source>
</evidence>
<dbReference type="PANTHER" id="PTHR45721">
    <property type="entry name" value="LAMIN DM0-RELATED"/>
    <property type="match status" value="1"/>
</dbReference>
<dbReference type="OrthoDB" id="2441647at2759"/>
<dbReference type="InterPro" id="IPR001322">
    <property type="entry name" value="Lamin_tail_dom"/>
</dbReference>
<dbReference type="STRING" id="6210.W6UY41"/>
<reference evidence="7 8" key="1">
    <citation type="journal article" date="2013" name="Nat. Genet.">
        <title>The genome of the hydatid tapeworm Echinococcus granulosus.</title>
        <authorList>
            <person name="Zheng H."/>
            <person name="Zhang W."/>
            <person name="Zhang L."/>
            <person name="Zhang Z."/>
            <person name="Li J."/>
            <person name="Lu G."/>
            <person name="Zhu Y."/>
            <person name="Wang Y."/>
            <person name="Huang Y."/>
            <person name="Liu J."/>
            <person name="Kang H."/>
            <person name="Chen J."/>
            <person name="Wang L."/>
            <person name="Chen A."/>
            <person name="Yu S."/>
            <person name="Gao Z."/>
            <person name="Jin L."/>
            <person name="Gu W."/>
            <person name="Wang Z."/>
            <person name="Zhao L."/>
            <person name="Shi B."/>
            <person name="Wen H."/>
            <person name="Lin R."/>
            <person name="Jones M.K."/>
            <person name="Brejova B."/>
            <person name="Vinar T."/>
            <person name="Zhao G."/>
            <person name="McManus D.P."/>
            <person name="Chen Z."/>
            <person name="Zhou Y."/>
            <person name="Wang S."/>
        </authorList>
    </citation>
    <scope>NUCLEOTIDE SEQUENCE [LARGE SCALE GENOMIC DNA]</scope>
</reference>
<keyword evidence="8" id="KW-1185">Reference proteome</keyword>
<feature type="coiled-coil region" evidence="3">
    <location>
        <begin position="109"/>
        <end position="263"/>
    </location>
</feature>
<dbReference type="Pfam" id="PF00932">
    <property type="entry name" value="LTD"/>
    <property type="match status" value="1"/>
</dbReference>
<dbReference type="Gene3D" id="2.60.40.1260">
    <property type="entry name" value="Lamin Tail domain"/>
    <property type="match status" value="1"/>
</dbReference>
<gene>
    <name evidence="7" type="ORF">EGR_01604</name>
</gene>
<sequence>MSRSSARRDCPLSVSKPVVYTKSLDTGKQSTRPYSAGGKSQDSGFVTNTGTIGSDQEGSELSPPLPVYSWESTAEEVAVKPRTSMPLRSTSRSMERLSRSAFELDIPDMRTAREERERSRREMRELNEKLAEQVEGMRYLSARNRQLTDEISNLKSRWLTESEKTKEIYEGELRQLRQLLDDSDREKAESLAKLLSLQQFSRNQEAQMDRLTQENDKVKRRLEQAFDDMNKRDSDFSTLQRKLSDLESELEKERMNSEKLRRDNETICQASLSHLDEETANRISGQSEMQTLREEIDFMRRAHQEEIREMHRTLNEVGRGCDREMWQTELSQAVHDIQNRYDDQLEKLKVDMEEMYNARLRELGKVNPERKTELNALKSENSRLRQNSDGMREQIAQLQSKNAYLEKAMRDVSTEAEELRRRIEAELTESAKEREAAEEALAKAHSEMAALMDVKLNLEGEIAAYGRLLDAQGGILSGGSRGDVRENVCGPTNRTRSSREVLSKPRPSSMSPQRRVIPPISSSDMSQPEPRKPRVTVPSSRELFPWKKQNRYCNLGISGVMPIPHRLHERSDPSGSSFRSRAVEFDGEKRADQRGIRGELTARTQFDKSYKGAISIDECSPDGRYIVITNNGNTAENLNGWRIVRNIEHGKQIIRFTFGDTPMLPKSSRRIWARGQRGLDAGPKDLESPYSTWGVGGYIYTTLFTMDGEERATHAQRAEFNLS</sequence>
<keyword evidence="2 3" id="KW-0175">Coiled coil</keyword>
<dbReference type="SUPFAM" id="SSF74853">
    <property type="entry name" value="Lamin A/C globular tail domain"/>
    <property type="match status" value="1"/>
</dbReference>
<proteinExistence type="predicted"/>
<feature type="domain" description="LTD" evidence="5">
    <location>
        <begin position="602"/>
        <end position="718"/>
    </location>
</feature>
<dbReference type="Gene3D" id="1.20.5.170">
    <property type="match status" value="1"/>
</dbReference>
<evidence type="ECO:0000313" key="8">
    <source>
        <dbReference type="Proteomes" id="UP000019149"/>
    </source>
</evidence>
<dbReference type="GO" id="GO:0031507">
    <property type="term" value="P:heterochromatin formation"/>
    <property type="evidence" value="ECO:0007669"/>
    <property type="project" value="TreeGrafter"/>
</dbReference>
<feature type="compositionally biased region" description="Polar residues" evidence="4">
    <location>
        <begin position="23"/>
        <end position="56"/>
    </location>
</feature>
<feature type="compositionally biased region" description="Basic and acidic residues" evidence="4">
    <location>
        <begin position="1"/>
        <end position="10"/>
    </location>
</feature>
<dbReference type="CTD" id="36337319"/>
<dbReference type="EMBL" id="APAU02000006">
    <property type="protein sequence ID" value="EUB63522.1"/>
    <property type="molecule type" value="Genomic_DNA"/>
</dbReference>
<dbReference type="GO" id="GO:0006998">
    <property type="term" value="P:nuclear envelope organization"/>
    <property type="evidence" value="ECO:0007669"/>
    <property type="project" value="TreeGrafter"/>
</dbReference>
<evidence type="ECO:0000256" key="4">
    <source>
        <dbReference type="SAM" id="MobiDB-lite"/>
    </source>
</evidence>
<dbReference type="InterPro" id="IPR039008">
    <property type="entry name" value="IF_rod_dom"/>
</dbReference>
<dbReference type="PANTHER" id="PTHR45721:SF12">
    <property type="entry name" value="INTERMEDIATE FILAMENT PROTEIN IFA-1"/>
    <property type="match status" value="1"/>
</dbReference>
<feature type="region of interest" description="Disordered" evidence="4">
    <location>
        <begin position="475"/>
        <end position="537"/>
    </location>
</feature>
<dbReference type="InterPro" id="IPR036415">
    <property type="entry name" value="Lamin_tail_dom_sf"/>
</dbReference>
<dbReference type="PROSITE" id="PS51841">
    <property type="entry name" value="LTD"/>
    <property type="match status" value="1"/>
</dbReference>
<dbReference type="GeneID" id="36337319"/>
<organism evidence="7 8">
    <name type="scientific">Echinococcus granulosus</name>
    <name type="common">Hydatid tapeworm</name>
    <dbReference type="NCBI Taxonomy" id="6210"/>
    <lineage>
        <taxon>Eukaryota</taxon>
        <taxon>Metazoa</taxon>
        <taxon>Spiralia</taxon>
        <taxon>Lophotrochozoa</taxon>
        <taxon>Platyhelminthes</taxon>
        <taxon>Cestoda</taxon>
        <taxon>Eucestoda</taxon>
        <taxon>Cyclophyllidea</taxon>
        <taxon>Taeniidae</taxon>
        <taxon>Echinococcus</taxon>
        <taxon>Echinococcus granulosus group</taxon>
    </lineage>
</organism>
<evidence type="ECO:0000313" key="7">
    <source>
        <dbReference type="EMBL" id="EUB63522.1"/>
    </source>
</evidence>
<dbReference type="GO" id="GO:0051664">
    <property type="term" value="P:nuclear pore localization"/>
    <property type="evidence" value="ECO:0007669"/>
    <property type="project" value="TreeGrafter"/>
</dbReference>
<dbReference type="KEGG" id="egl:EGR_01604"/>
<dbReference type="PROSITE" id="PS51842">
    <property type="entry name" value="IF_ROD_2"/>
    <property type="match status" value="1"/>
</dbReference>
<protein>
    <submittedName>
        <fullName evidence="7">Intermediate filament protein ifa-1</fullName>
    </submittedName>
</protein>
<dbReference type="AlphaFoldDB" id="W6UY41"/>
<evidence type="ECO:0000256" key="1">
    <source>
        <dbReference type="ARBA" id="ARBA00022754"/>
    </source>
</evidence>
<dbReference type="GO" id="GO:0005652">
    <property type="term" value="C:nuclear lamina"/>
    <property type="evidence" value="ECO:0007669"/>
    <property type="project" value="TreeGrafter"/>
</dbReference>
<feature type="region of interest" description="Disordered" evidence="4">
    <location>
        <begin position="1"/>
        <end position="63"/>
    </location>
</feature>
<keyword evidence="1" id="KW-0403">Intermediate filament</keyword>
<feature type="coiled-coil region" evidence="3">
    <location>
        <begin position="338"/>
        <end position="454"/>
    </location>
</feature>
<feature type="domain" description="IF rod" evidence="6">
    <location>
        <begin position="119"/>
        <end position="476"/>
    </location>
</feature>
<accession>W6UY41</accession>
<dbReference type="SMART" id="SM01391">
    <property type="entry name" value="Filament"/>
    <property type="match status" value="1"/>
</dbReference>
<dbReference type="Gene3D" id="1.20.5.1160">
    <property type="entry name" value="Vasodilator-stimulated phosphoprotein"/>
    <property type="match status" value="1"/>
</dbReference>
<dbReference type="GO" id="GO:0005200">
    <property type="term" value="F:structural constituent of cytoskeleton"/>
    <property type="evidence" value="ECO:0007669"/>
    <property type="project" value="TreeGrafter"/>
</dbReference>
<dbReference type="SUPFAM" id="SSF64593">
    <property type="entry name" value="Intermediate filament protein, coiled coil region"/>
    <property type="match status" value="1"/>
</dbReference>
<name>W6UY41_ECHGR</name>
<evidence type="ECO:0000259" key="5">
    <source>
        <dbReference type="PROSITE" id="PS51841"/>
    </source>
</evidence>
<comment type="caution">
    <text evidence="7">The sequence shown here is derived from an EMBL/GenBank/DDBJ whole genome shotgun (WGS) entry which is preliminary data.</text>
</comment>
<dbReference type="RefSeq" id="XP_024354718.1">
    <property type="nucleotide sequence ID" value="XM_024490853.1"/>
</dbReference>
<dbReference type="GO" id="GO:0005882">
    <property type="term" value="C:intermediate filament"/>
    <property type="evidence" value="ECO:0007669"/>
    <property type="project" value="UniProtKB-KW"/>
</dbReference>
<dbReference type="Pfam" id="PF00038">
    <property type="entry name" value="Filament"/>
    <property type="match status" value="1"/>
</dbReference>
<dbReference type="OMA" id="HIQRQST"/>
<dbReference type="GO" id="GO:0090435">
    <property type="term" value="P:protein localization to nuclear envelope"/>
    <property type="evidence" value="ECO:0007669"/>
    <property type="project" value="TreeGrafter"/>
</dbReference>
<evidence type="ECO:0000259" key="6">
    <source>
        <dbReference type="PROSITE" id="PS51842"/>
    </source>
</evidence>
<dbReference type="Proteomes" id="UP000019149">
    <property type="component" value="Unassembled WGS sequence"/>
</dbReference>
<evidence type="ECO:0000256" key="2">
    <source>
        <dbReference type="ARBA" id="ARBA00023054"/>
    </source>
</evidence>
<dbReference type="GO" id="GO:0007097">
    <property type="term" value="P:nuclear migration"/>
    <property type="evidence" value="ECO:0007669"/>
    <property type="project" value="TreeGrafter"/>
</dbReference>